<reference evidence="2 3" key="1">
    <citation type="submission" date="2018-04" db="EMBL/GenBank/DDBJ databases">
        <title>Draft genome sequence of Pseudomonas syringae pv. actinidiae biovar 3 strains isolated from kiwifruit in Kagawa prefecture.</title>
        <authorList>
            <person name="Tabuchi M."/>
            <person name="Saito M."/>
            <person name="Fujiwara S."/>
            <person name="Sasa N."/>
            <person name="Akimitsu K."/>
            <person name="Gomi K."/>
            <person name="Konishi-Sugita S."/>
            <person name="Hamano K."/>
            <person name="Kataoka I."/>
        </authorList>
    </citation>
    <scope>NUCLEOTIDE SEQUENCE [LARGE SCALE GENOMIC DNA]</scope>
    <source>
        <strain evidence="2 3">MAFF212211</strain>
    </source>
</reference>
<sequence length="53" mass="6209">MMNWLLPGFSLLPLLPEPASQRMEGVNEHRDRSKQKDDENEDQAQAFVCKHRD</sequence>
<feature type="compositionally biased region" description="Low complexity" evidence="1">
    <location>
        <begin position="9"/>
        <end position="18"/>
    </location>
</feature>
<evidence type="ECO:0000256" key="1">
    <source>
        <dbReference type="SAM" id="MobiDB-lite"/>
    </source>
</evidence>
<dbReference type="Proteomes" id="UP000248291">
    <property type="component" value="Unassembled WGS sequence"/>
</dbReference>
<comment type="caution">
    <text evidence="2">The sequence shown here is derived from an EMBL/GenBank/DDBJ whole genome shotgun (WGS) entry which is preliminary data.</text>
</comment>
<protein>
    <submittedName>
        <fullName evidence="2">Uncharacterized protein</fullName>
    </submittedName>
</protein>
<feature type="compositionally biased region" description="Basic and acidic residues" evidence="1">
    <location>
        <begin position="25"/>
        <end position="37"/>
    </location>
</feature>
<accession>A0AAN4Q7J2</accession>
<proteinExistence type="predicted"/>
<evidence type="ECO:0000313" key="3">
    <source>
        <dbReference type="Proteomes" id="UP000248291"/>
    </source>
</evidence>
<dbReference type="EMBL" id="BGKA01000141">
    <property type="protein sequence ID" value="GBH18053.1"/>
    <property type="molecule type" value="Genomic_DNA"/>
</dbReference>
<organism evidence="2 3">
    <name type="scientific">Pseudomonas syringae pv. actinidiae</name>
    <dbReference type="NCBI Taxonomy" id="103796"/>
    <lineage>
        <taxon>Bacteria</taxon>
        <taxon>Pseudomonadati</taxon>
        <taxon>Pseudomonadota</taxon>
        <taxon>Gammaproteobacteria</taxon>
        <taxon>Pseudomonadales</taxon>
        <taxon>Pseudomonadaceae</taxon>
        <taxon>Pseudomonas</taxon>
        <taxon>Pseudomonas syringae</taxon>
    </lineage>
</organism>
<name>A0AAN4Q7J2_PSESF</name>
<feature type="region of interest" description="Disordered" evidence="1">
    <location>
        <begin position="9"/>
        <end position="53"/>
    </location>
</feature>
<evidence type="ECO:0000313" key="2">
    <source>
        <dbReference type="EMBL" id="GBH18053.1"/>
    </source>
</evidence>
<dbReference type="AlphaFoldDB" id="A0AAN4Q7J2"/>
<gene>
    <name evidence="2" type="ORF">KPSA3_04032</name>
</gene>